<dbReference type="GO" id="GO:0016226">
    <property type="term" value="P:iron-sulfur cluster assembly"/>
    <property type="evidence" value="ECO:0007669"/>
    <property type="project" value="TreeGrafter"/>
</dbReference>
<evidence type="ECO:0000256" key="1">
    <source>
        <dbReference type="PROSITE-ProRule" id="PRU00221"/>
    </source>
</evidence>
<dbReference type="OMA" id="NRIACYY"/>
<evidence type="ECO:0008006" key="4">
    <source>
        <dbReference type="Google" id="ProtNLM"/>
    </source>
</evidence>
<dbReference type="GO" id="GO:0097361">
    <property type="term" value="C:cytosolic [4Fe-4S] assembly targeting complex"/>
    <property type="evidence" value="ECO:0007669"/>
    <property type="project" value="TreeGrafter"/>
</dbReference>
<proteinExistence type="predicted"/>
<dbReference type="PROSITE" id="PS50294">
    <property type="entry name" value="WD_REPEATS_REGION"/>
    <property type="match status" value="1"/>
</dbReference>
<protein>
    <recommendedName>
        <fullName evidence="4">WD40-repeat-containing domain</fullName>
    </recommendedName>
</protein>
<accession>A0A8S1N242</accession>
<dbReference type="PANTHER" id="PTHR19920">
    <property type="entry name" value="WD40 PROTEIN CIAO1"/>
    <property type="match status" value="1"/>
</dbReference>
<feature type="repeat" description="WD" evidence="1">
    <location>
        <begin position="429"/>
        <end position="463"/>
    </location>
</feature>
<dbReference type="EMBL" id="CAJJDM010000074">
    <property type="protein sequence ID" value="CAD8083806.1"/>
    <property type="molecule type" value="Genomic_DNA"/>
</dbReference>
<keyword evidence="3" id="KW-1185">Reference proteome</keyword>
<keyword evidence="1" id="KW-0853">WD repeat</keyword>
<dbReference type="AlphaFoldDB" id="A0A8S1N242"/>
<organism evidence="2 3">
    <name type="scientific">Paramecium primaurelia</name>
    <dbReference type="NCBI Taxonomy" id="5886"/>
    <lineage>
        <taxon>Eukaryota</taxon>
        <taxon>Sar</taxon>
        <taxon>Alveolata</taxon>
        <taxon>Ciliophora</taxon>
        <taxon>Intramacronucleata</taxon>
        <taxon>Oligohymenophorea</taxon>
        <taxon>Peniculida</taxon>
        <taxon>Parameciidae</taxon>
        <taxon>Paramecium</taxon>
    </lineage>
</organism>
<gene>
    <name evidence="2" type="ORF">PPRIM_AZ9-3.1.T0710005</name>
</gene>
<comment type="caution">
    <text evidence="2">The sequence shown here is derived from an EMBL/GenBank/DDBJ whole genome shotgun (WGS) entry which is preliminary data.</text>
</comment>
<evidence type="ECO:0000313" key="2">
    <source>
        <dbReference type="EMBL" id="CAD8083806.1"/>
    </source>
</evidence>
<reference evidence="2" key="1">
    <citation type="submission" date="2021-01" db="EMBL/GenBank/DDBJ databases">
        <authorList>
            <consortium name="Genoscope - CEA"/>
            <person name="William W."/>
        </authorList>
    </citation>
    <scope>NUCLEOTIDE SEQUENCE</scope>
</reference>
<name>A0A8S1N242_PARPR</name>
<dbReference type="PROSITE" id="PS50082">
    <property type="entry name" value="WD_REPEATS_2"/>
    <property type="match status" value="2"/>
</dbReference>
<sequence>MQKGNHKLEKNKCSEHNEKAVFIRTSFTNNKHLKLCYKCILNQNKNLMLIEDVEQQFQNAKIQIIKEIKSKRERNSIIFKNIKENLLKFQTSTQDKISQIMLNIDEHLKQIANTNYETLENLTVFNFDEIEKLLISNTINFEKIKNMLSNNFQSLSTSYFIKVNEQYLAKIELEEENYKLRLNQELTNCKIQNTIKLPNNNLICEKHQSQLMMVDLSEQSNLPNRIACYYCITEYTAKYTSFEEFQQVWMKNKSRLYEQFITYQKQVNSQIENSIELISVFKEKMIKFLDVHQTALIQIKNIPNLESVYIVQQLISKEWIDLNEQEIIEIAKTLSQLNKGQMVSKEIKEEFDQKLWKFKESSNHLISQFQLMQNQFILDIKNLQKTEEELKVSNCGIKEDLSQNTNMNSNKKPINYDFIEQDPMLDLNINSIQFSPDSLILIAGCSDGKIQVFELKSEKLKLLEVLHEHKNQVDSLLFMKKSKEFLSGSKDETMVIWSGTKQYKDWRINQKLRGNNGMLNCMALNNDENYFAAGCGKTLKLWSKDKEWKFQYTILEDKTDISSICFSDSQNILVSSSYNSKCISIFQLSKANTWARSQTIMTNQWGSNLIFLDSTSFIFQPFNEDILQIHDFHPQLQQYEKSKQIRIDFGNQNNYSPSTQIIKSQDFLLYRAGQNLNLIRCFKNKQFNIEWSLKLRDGRQICTISDNSKYIATWNQDTKEFLIRKQKD</sequence>
<evidence type="ECO:0000313" key="3">
    <source>
        <dbReference type="Proteomes" id="UP000688137"/>
    </source>
</evidence>
<dbReference type="PANTHER" id="PTHR19920:SF0">
    <property type="entry name" value="CYTOSOLIC IRON-SULFUR PROTEIN ASSEMBLY PROTEIN CIAO1-RELATED"/>
    <property type="match status" value="1"/>
</dbReference>
<dbReference type="InterPro" id="IPR001680">
    <property type="entry name" value="WD40_rpt"/>
</dbReference>
<dbReference type="Proteomes" id="UP000688137">
    <property type="component" value="Unassembled WGS sequence"/>
</dbReference>
<dbReference type="SMART" id="SM00320">
    <property type="entry name" value="WD40"/>
    <property type="match status" value="4"/>
</dbReference>
<dbReference type="Pfam" id="PF00400">
    <property type="entry name" value="WD40"/>
    <property type="match status" value="4"/>
</dbReference>
<feature type="repeat" description="WD" evidence="1">
    <location>
        <begin position="466"/>
        <end position="498"/>
    </location>
</feature>